<evidence type="ECO:0000313" key="2">
    <source>
        <dbReference type="EMBL" id="APG14696.1"/>
    </source>
</evidence>
<evidence type="ECO:0000313" key="3">
    <source>
        <dbReference type="Proteomes" id="UP000181962"/>
    </source>
</evidence>
<reference evidence="2 3" key="1">
    <citation type="submission" date="2016-11" db="EMBL/GenBank/DDBJ databases">
        <title>Complete Genome Sequence of Bradyrhizobium sp. strain J5, an isolated from soybean nodule in Hokkaido.</title>
        <authorList>
            <person name="Kanehara K."/>
        </authorList>
    </citation>
    <scope>NUCLEOTIDE SEQUENCE [LARGE SCALE GENOMIC DNA]</scope>
    <source>
        <strain evidence="2 3">J5</strain>
    </source>
</reference>
<feature type="compositionally biased region" description="Basic and acidic residues" evidence="1">
    <location>
        <begin position="173"/>
        <end position="182"/>
    </location>
</feature>
<dbReference type="OrthoDB" id="8248057at2"/>
<dbReference type="AlphaFoldDB" id="A0A1L3FN13"/>
<feature type="compositionally biased region" description="Low complexity" evidence="1">
    <location>
        <begin position="158"/>
        <end position="167"/>
    </location>
</feature>
<gene>
    <name evidence="2" type="ORF">BKD09_40725</name>
</gene>
<protein>
    <submittedName>
        <fullName evidence="2">Uncharacterized protein</fullName>
    </submittedName>
</protein>
<sequence length="182" mass="19890">MMISASRSGSCGAKCVPPSATSNASQPHCIFKQATQDKVRPEGDGLADPDGFTCLCASFFIWASGFTRDGDVIGVHMLTFANDGASRMSARELQRQTDMDLRKFDGFLARMGMPSPIRAQTWATPPEEMFGLTPAEIATMTRETAFARMREANCRSGAARWRAGSRSPLPTMPHDRHAISQR</sequence>
<feature type="region of interest" description="Disordered" evidence="1">
    <location>
        <begin position="1"/>
        <end position="27"/>
    </location>
</feature>
<dbReference type="Proteomes" id="UP000181962">
    <property type="component" value="Chromosome"/>
</dbReference>
<evidence type="ECO:0000256" key="1">
    <source>
        <dbReference type="SAM" id="MobiDB-lite"/>
    </source>
</evidence>
<dbReference type="EMBL" id="CP017637">
    <property type="protein sequence ID" value="APG14696.1"/>
    <property type="molecule type" value="Genomic_DNA"/>
</dbReference>
<organism evidence="2 3">
    <name type="scientific">Bradyrhizobium japonicum</name>
    <dbReference type="NCBI Taxonomy" id="375"/>
    <lineage>
        <taxon>Bacteria</taxon>
        <taxon>Pseudomonadati</taxon>
        <taxon>Pseudomonadota</taxon>
        <taxon>Alphaproteobacteria</taxon>
        <taxon>Hyphomicrobiales</taxon>
        <taxon>Nitrobacteraceae</taxon>
        <taxon>Bradyrhizobium</taxon>
    </lineage>
</organism>
<feature type="region of interest" description="Disordered" evidence="1">
    <location>
        <begin position="158"/>
        <end position="182"/>
    </location>
</feature>
<accession>A0A1L3FN13</accession>
<name>A0A1L3FN13_BRAJP</name>
<proteinExistence type="predicted"/>